<evidence type="ECO:0000313" key="2">
    <source>
        <dbReference type="Proteomes" id="UP000694416"/>
    </source>
</evidence>
<proteinExistence type="predicted"/>
<dbReference type="AlphaFoldDB" id="A0A8C9HG86"/>
<sequence length="91" mass="10173">MSLPFWGSSMMLPTPVTPRKTGSKVDLARSHRIYTHSRAFLCCSRRCYLVSWGWEPGIYVSAEKVSDNQIRSASAIASVLLHQKGTKGRCN</sequence>
<keyword evidence="2" id="KW-1185">Reference proteome</keyword>
<reference evidence="1" key="2">
    <citation type="submission" date="2025-09" db="UniProtKB">
        <authorList>
            <consortium name="Ensembl"/>
        </authorList>
    </citation>
    <scope>IDENTIFICATION</scope>
</reference>
<name>A0A8C9HG86_9PRIM</name>
<dbReference type="Ensembl" id="ENSPTET00000030424.1">
    <property type="protein sequence ID" value="ENSPTEP00000021031.1"/>
    <property type="gene ID" value="ENSPTEG00000022159.1"/>
</dbReference>
<accession>A0A8C9HG86</accession>
<dbReference type="Proteomes" id="UP000694416">
    <property type="component" value="Unplaced"/>
</dbReference>
<protein>
    <submittedName>
        <fullName evidence="1">Uncharacterized protein</fullName>
    </submittedName>
</protein>
<evidence type="ECO:0000313" key="1">
    <source>
        <dbReference type="Ensembl" id="ENSPTEP00000021031.1"/>
    </source>
</evidence>
<reference evidence="1" key="1">
    <citation type="submission" date="2025-08" db="UniProtKB">
        <authorList>
            <consortium name="Ensembl"/>
        </authorList>
    </citation>
    <scope>IDENTIFICATION</scope>
</reference>
<organism evidence="1 2">
    <name type="scientific">Piliocolobus tephrosceles</name>
    <name type="common">Ugandan red Colobus</name>
    <dbReference type="NCBI Taxonomy" id="591936"/>
    <lineage>
        <taxon>Eukaryota</taxon>
        <taxon>Metazoa</taxon>
        <taxon>Chordata</taxon>
        <taxon>Craniata</taxon>
        <taxon>Vertebrata</taxon>
        <taxon>Euteleostomi</taxon>
        <taxon>Mammalia</taxon>
        <taxon>Eutheria</taxon>
        <taxon>Euarchontoglires</taxon>
        <taxon>Primates</taxon>
        <taxon>Haplorrhini</taxon>
        <taxon>Catarrhini</taxon>
        <taxon>Cercopithecidae</taxon>
        <taxon>Colobinae</taxon>
        <taxon>Piliocolobus</taxon>
    </lineage>
</organism>